<dbReference type="Gene3D" id="3.40.630.30">
    <property type="match status" value="1"/>
</dbReference>
<accession>A0A5C6X3B1</accession>
<sequence length="380" mass="42908">MASRSEALRVTPVVGARERLAFARFGREIGKGDPNHRTLPDLVVWNDLRPGGNPWFEHGEAQLFLARRGDRIVGRISAQIDQEHLKRYEDDAGFFGYFDCEDDAEVAQALLNAAADWCRARGMVKMRGPFSFSINEKCGLLVEGFDTPNYVMMPHNAPYYEALITDAGFEGVKDLYAWRYHREDPPESVLQIADAVAEYPGLVVRPLNMDDIEGDLEIIMDIFNDAWSKNWGFVPLTRAEVHAIAQQFKLIADPNLCLIAEVEGKPAAMAVALPNINETAADLDGKLFPLGWAKLLYRLKAKPPKTFRQILLGVKREYRGSVLGGLSVLLYVTIHRTAYSRGYQEAEASWTLSDNDRINQGMAFMGAEHYKTYRIYEREI</sequence>
<comment type="caution">
    <text evidence="1">The sequence shown here is derived from an EMBL/GenBank/DDBJ whole genome shotgun (WGS) entry which is preliminary data.</text>
</comment>
<protein>
    <recommendedName>
        <fullName evidence="3">N-acetyltransferase</fullName>
    </recommendedName>
</protein>
<dbReference type="SUPFAM" id="SSF55729">
    <property type="entry name" value="Acyl-CoA N-acyltransferases (Nat)"/>
    <property type="match status" value="1"/>
</dbReference>
<proteinExistence type="predicted"/>
<reference evidence="1 2" key="1">
    <citation type="submission" date="2019-08" db="EMBL/GenBank/DDBJ databases">
        <title>Bradymonadales sp. TMQ2.</title>
        <authorList>
            <person name="Liang Q."/>
        </authorList>
    </citation>
    <scope>NUCLEOTIDE SEQUENCE [LARGE SCALE GENOMIC DNA]</scope>
    <source>
        <strain evidence="1 2">TMQ2</strain>
    </source>
</reference>
<evidence type="ECO:0000313" key="2">
    <source>
        <dbReference type="Proteomes" id="UP000321046"/>
    </source>
</evidence>
<dbReference type="PANTHER" id="PTHR41368:SF1">
    <property type="entry name" value="PROTEIN YGHO"/>
    <property type="match status" value="1"/>
</dbReference>
<evidence type="ECO:0008006" key="3">
    <source>
        <dbReference type="Google" id="ProtNLM"/>
    </source>
</evidence>
<dbReference type="AlphaFoldDB" id="A0A5C6X3B1"/>
<dbReference type="OrthoDB" id="9806005at2"/>
<dbReference type="InterPro" id="IPR039968">
    <property type="entry name" value="BcerS-like"/>
</dbReference>
<name>A0A5C6X3B1_9DELT</name>
<gene>
    <name evidence="1" type="ORF">FRC96_17690</name>
</gene>
<organism evidence="1 2">
    <name type="scientific">Lujinxingia vulgaris</name>
    <dbReference type="NCBI Taxonomy" id="2600176"/>
    <lineage>
        <taxon>Bacteria</taxon>
        <taxon>Deltaproteobacteria</taxon>
        <taxon>Bradymonadales</taxon>
        <taxon>Lujinxingiaceae</taxon>
        <taxon>Lujinxingia</taxon>
    </lineage>
</organism>
<dbReference type="RefSeq" id="WP_146976426.1">
    <property type="nucleotide sequence ID" value="NZ_VOSL01000130.1"/>
</dbReference>
<dbReference type="InterPro" id="IPR016181">
    <property type="entry name" value="Acyl_CoA_acyltransferase"/>
</dbReference>
<dbReference type="PANTHER" id="PTHR41368">
    <property type="entry name" value="PROTEIN YGHO"/>
    <property type="match status" value="1"/>
</dbReference>
<dbReference type="EMBL" id="VOSL01000130">
    <property type="protein sequence ID" value="TXD32389.1"/>
    <property type="molecule type" value="Genomic_DNA"/>
</dbReference>
<dbReference type="Proteomes" id="UP000321046">
    <property type="component" value="Unassembled WGS sequence"/>
</dbReference>
<evidence type="ECO:0000313" key="1">
    <source>
        <dbReference type="EMBL" id="TXD32389.1"/>
    </source>
</evidence>